<dbReference type="InterPro" id="IPR013320">
    <property type="entry name" value="ConA-like_dom_sf"/>
</dbReference>
<gene>
    <name evidence="2" type="ORF">JCM31185_06260</name>
</gene>
<dbReference type="Gene3D" id="2.60.120.200">
    <property type="match status" value="1"/>
</dbReference>
<organism evidence="2 3">
    <name type="scientific">Furfurilactobacillus curtus</name>
    <dbReference type="NCBI Taxonomy" id="1746200"/>
    <lineage>
        <taxon>Bacteria</taxon>
        <taxon>Bacillati</taxon>
        <taxon>Bacillota</taxon>
        <taxon>Bacilli</taxon>
        <taxon>Lactobacillales</taxon>
        <taxon>Lactobacillaceae</taxon>
        <taxon>Furfurilactobacillus</taxon>
    </lineage>
</organism>
<dbReference type="Pfam" id="PF18483">
    <property type="entry name" value="Lectin_L-type_dom"/>
    <property type="match status" value="1"/>
</dbReference>
<dbReference type="NCBIfam" id="TIGR03715">
    <property type="entry name" value="KxYKxGKxW"/>
    <property type="match status" value="1"/>
</dbReference>
<evidence type="ECO:0000256" key="1">
    <source>
        <dbReference type="ARBA" id="ARBA00022729"/>
    </source>
</evidence>
<dbReference type="SUPFAM" id="SSF49899">
    <property type="entry name" value="Concanavalin A-like lectins/glucanases"/>
    <property type="match status" value="1"/>
</dbReference>
<evidence type="ECO:0008006" key="4">
    <source>
        <dbReference type="Google" id="ProtNLM"/>
    </source>
</evidence>
<dbReference type="InterPro" id="IPR022263">
    <property type="entry name" value="KxYKxGKxW"/>
</dbReference>
<proteinExistence type="predicted"/>
<keyword evidence="1" id="KW-0732">Signal</keyword>
<comment type="caution">
    <text evidence="2">The sequence shown here is derived from an EMBL/GenBank/DDBJ whole genome shotgun (WGS) entry which is preliminary data.</text>
</comment>
<dbReference type="EMBL" id="BQXO01000002">
    <property type="protein sequence ID" value="GKT05337.1"/>
    <property type="molecule type" value="Genomic_DNA"/>
</dbReference>
<reference evidence="2 3" key="1">
    <citation type="submission" date="2022-03" db="EMBL/GenBank/DDBJ databases">
        <title>Draft genome sequence of Furfurilactobacillus curtus JCM 31185.</title>
        <authorList>
            <person name="Suzuki S."/>
            <person name="Endo A."/>
            <person name="Kajikawa A."/>
        </authorList>
    </citation>
    <scope>NUCLEOTIDE SEQUENCE [LARGE SCALE GENOMIC DNA]</scope>
    <source>
        <strain evidence="2 3">JCM 31185</strain>
    </source>
</reference>
<dbReference type="Proteomes" id="UP001628078">
    <property type="component" value="Unassembled WGS sequence"/>
</dbReference>
<keyword evidence="3" id="KW-1185">Reference proteome</keyword>
<evidence type="ECO:0000313" key="3">
    <source>
        <dbReference type="Proteomes" id="UP001628078"/>
    </source>
</evidence>
<accession>A0ABQ5JRC9</accession>
<dbReference type="RefSeq" id="WP_407882602.1">
    <property type="nucleotide sequence ID" value="NZ_BQXO01000002.1"/>
</dbReference>
<dbReference type="PANTHER" id="PTHR34377:SF12">
    <property type="entry name" value="SPLICING FACTOR, ARGININE_SERINE-RICH 15"/>
    <property type="match status" value="1"/>
</dbReference>
<dbReference type="PANTHER" id="PTHR34377">
    <property type="entry name" value="TETRATRICOPEPTIDE REPEAT (TPR)-LIKE SUPERFAMILY PROTEIN"/>
    <property type="match status" value="1"/>
</dbReference>
<dbReference type="Pfam" id="PF19258">
    <property type="entry name" value="KxYKxGKxW_sig"/>
    <property type="match status" value="1"/>
</dbReference>
<protein>
    <recommendedName>
        <fullName evidence="4">KxYKxGKxW signal peptide domain-containing protein</fullName>
    </recommendedName>
</protein>
<sequence length="1259" mass="126364">MKESQLGRVNTAQKTHYKMYKAGKQWLFAGLTLLFFGVAEGFTTQTAAADTGTDQITLTDDSMAATSSVASQGSVVLSSTSAASEPATDNKQADSLVAASEAQVDDTSALQSPQLTSRASLTDLADVPTDTPAPQPVDFQAAIINPATLTSRATLAVDSQTTPISPTLVLPTGATSSTAVDGVLTVNLPTDTPSSAVQTVKAELAALNQPVAITQTAAASTIATLSNGMEIGTTVGNVTAANASTQFTGNGTSVQFDGSGTVQLTADTGNQVGHANLNNVVDLTKNFTLTGAIEVGKSGGADGISLVLVQAPENPSDTHDAQAGGGLGIAGLPNALGFTFDPWGNSGVPTLTNGLYGDPTTPYVGWRTTDSTGLINNYSAIPGSWFTPNTPMVSASSNTWEPMDAKILDTGFHNFTLTYSYDASTGMGTFAMSIPDNGENTQLSKTIKIDPALADYTMSFAASTGGSSNQQGARVTSFEYTKGTSQVTLNIQTPNGTSAPLTVTANIGDTIHIYPDQKSAQAAIDMGMDPATVVVWDNSVGYGLKAPFNYVVKNNLTQTTNVIETASVVSTLIQYVDADGQVILPSRTISGVAGAAIDLSAVEPSAEVTSTINGGQYLLTTSPALNEKFSNNQTLTYTFTSDPTPTVTAAESEVNSYQGLTSTALSNAESALSAASYAASVSPDDSAVAAQYSATQSYYMAVTNQGSAAVSAQVILDSVNAQVANVITTANSANNLATSLEQTYLEELADAAAATAAANSANSLYAFESSTFKLDSNVNYYSQMAASDTAKAASATTAATSATQVYNSALLAAQTAINNAASVANSAAAAAQELTLATSQTAFQTTSTASQAIVVADKATSIAASNVASTAKKVVDSVQSMALSAAMTAIEANLTASQAMSLASADQANNDVQTGATATSTTANAGNVAAQSATNDANQALQYASLAASAASANDVSGAYSYAMQASSLAAQATSEAAVTHSAASIVTSSTKQVASQVTVDSQVSSQLASQAQSVASTAVTNAATASGAADSAVTNANEASATGRTDLANSGVVSAASLAQSAASGAISASSLASYEAKQATSFASASSNYASTASDFASRASLAAASNNASLASEFALSAASAQTAAFSAAMVATSLFGVAQSANNYVQSAVASDSAAASSAATATSLAAKQASQDVITIQSYGDHNTSLSNKAASLAKLDPNNVKIQTQAASATVVISENASLQAVASAQTLSANQLYVAAASAAGLNQAESAQGIY</sequence>
<evidence type="ECO:0000313" key="2">
    <source>
        <dbReference type="EMBL" id="GKT05337.1"/>
    </source>
</evidence>
<name>A0ABQ5JRC9_9LACO</name>